<reference evidence="1" key="1">
    <citation type="submission" date="2020-02" db="EMBL/GenBank/DDBJ databases">
        <authorList>
            <person name="Meier V. D."/>
        </authorList>
    </citation>
    <scope>NUCLEOTIDE SEQUENCE</scope>
    <source>
        <strain evidence="1">AVDCRST_MAG87</strain>
    </source>
</reference>
<accession>A0A6J4V7M8</accession>
<gene>
    <name evidence="1" type="ORF">AVDCRST_MAG87-2097</name>
</gene>
<proteinExistence type="predicted"/>
<evidence type="ECO:0000313" key="1">
    <source>
        <dbReference type="EMBL" id="CAA9567701.1"/>
    </source>
</evidence>
<organism evidence="1">
    <name type="scientific">uncultured Thermomicrobiales bacterium</name>
    <dbReference type="NCBI Taxonomy" id="1645740"/>
    <lineage>
        <taxon>Bacteria</taxon>
        <taxon>Pseudomonadati</taxon>
        <taxon>Thermomicrobiota</taxon>
        <taxon>Thermomicrobia</taxon>
        <taxon>Thermomicrobiales</taxon>
        <taxon>environmental samples</taxon>
    </lineage>
</organism>
<sequence length="64" mass="6936">MSASHSSSSNRSLMPDAQRSPFFASALRYTGAIGIGSLDRSTMRFRSVTEATPVQRQSRISTPS</sequence>
<dbReference type="EMBL" id="CADCWJ010000475">
    <property type="protein sequence ID" value="CAA9567701.1"/>
    <property type="molecule type" value="Genomic_DNA"/>
</dbReference>
<name>A0A6J4V7M8_9BACT</name>
<dbReference type="AlphaFoldDB" id="A0A6J4V7M8"/>
<protein>
    <submittedName>
        <fullName evidence="1">Uncharacterized protein</fullName>
    </submittedName>
</protein>